<organism evidence="2 3">
    <name type="scientific">Trapa incisa</name>
    <dbReference type="NCBI Taxonomy" id="236973"/>
    <lineage>
        <taxon>Eukaryota</taxon>
        <taxon>Viridiplantae</taxon>
        <taxon>Streptophyta</taxon>
        <taxon>Embryophyta</taxon>
        <taxon>Tracheophyta</taxon>
        <taxon>Spermatophyta</taxon>
        <taxon>Magnoliopsida</taxon>
        <taxon>eudicotyledons</taxon>
        <taxon>Gunneridae</taxon>
        <taxon>Pentapetalae</taxon>
        <taxon>rosids</taxon>
        <taxon>malvids</taxon>
        <taxon>Myrtales</taxon>
        <taxon>Lythraceae</taxon>
        <taxon>Trapa</taxon>
    </lineage>
</organism>
<sequence>MERKERRSPASATHSSFDFIPVFPSPFILSVSFTSLSQPPSNLPVSTYNQIPLSLAMSRVLKEQKAGREIEGVDVDGGRPGRAERGQVKRHSGLTERG</sequence>
<proteinExistence type="predicted"/>
<name>A0AAN7PX71_9MYRT</name>
<evidence type="ECO:0000313" key="3">
    <source>
        <dbReference type="Proteomes" id="UP001345219"/>
    </source>
</evidence>
<comment type="caution">
    <text evidence="2">The sequence shown here is derived from an EMBL/GenBank/DDBJ whole genome shotgun (WGS) entry which is preliminary data.</text>
</comment>
<gene>
    <name evidence="2" type="ORF">SAY87_009055</name>
</gene>
<protein>
    <submittedName>
        <fullName evidence="2">Uncharacterized protein</fullName>
    </submittedName>
</protein>
<dbReference type="EMBL" id="JAXIOK010000014">
    <property type="protein sequence ID" value="KAK4755298.1"/>
    <property type="molecule type" value="Genomic_DNA"/>
</dbReference>
<dbReference type="AlphaFoldDB" id="A0AAN7PX71"/>
<reference evidence="2 3" key="1">
    <citation type="journal article" date="2023" name="Hortic Res">
        <title>Pangenome of water caltrop reveals structural variations and asymmetric subgenome divergence after allopolyploidization.</title>
        <authorList>
            <person name="Zhang X."/>
            <person name="Chen Y."/>
            <person name="Wang L."/>
            <person name="Yuan Y."/>
            <person name="Fang M."/>
            <person name="Shi L."/>
            <person name="Lu R."/>
            <person name="Comes H.P."/>
            <person name="Ma Y."/>
            <person name="Chen Y."/>
            <person name="Huang G."/>
            <person name="Zhou Y."/>
            <person name="Zheng Z."/>
            <person name="Qiu Y."/>
        </authorList>
    </citation>
    <scope>NUCLEOTIDE SEQUENCE [LARGE SCALE GENOMIC DNA]</scope>
    <source>
        <tissue evidence="2">Roots</tissue>
    </source>
</reference>
<keyword evidence="3" id="KW-1185">Reference proteome</keyword>
<evidence type="ECO:0000313" key="2">
    <source>
        <dbReference type="EMBL" id="KAK4755298.1"/>
    </source>
</evidence>
<dbReference type="Proteomes" id="UP001345219">
    <property type="component" value="Chromosome 8"/>
</dbReference>
<accession>A0AAN7PX71</accession>
<evidence type="ECO:0000256" key="1">
    <source>
        <dbReference type="SAM" id="MobiDB-lite"/>
    </source>
</evidence>
<feature type="region of interest" description="Disordered" evidence="1">
    <location>
        <begin position="69"/>
        <end position="98"/>
    </location>
</feature>